<evidence type="ECO:0000256" key="2">
    <source>
        <dbReference type="ARBA" id="ARBA00022679"/>
    </source>
</evidence>
<dbReference type="SUPFAM" id="SSF53756">
    <property type="entry name" value="UDP-Glycosyltransferase/glycogen phosphorylase"/>
    <property type="match status" value="1"/>
</dbReference>
<dbReference type="Gramene" id="ONK81346">
    <property type="protein sequence ID" value="ONK81346"/>
    <property type="gene ID" value="A4U43_C01F28080"/>
</dbReference>
<evidence type="ECO:0008006" key="5">
    <source>
        <dbReference type="Google" id="ProtNLM"/>
    </source>
</evidence>
<gene>
    <name evidence="3" type="ORF">A4U43_C01F28080</name>
</gene>
<accession>A0A5P1FSQ8</accession>
<name>A0A5P1FSQ8_ASPOF</name>
<dbReference type="AlphaFoldDB" id="A0A5P1FSQ8"/>
<keyword evidence="2" id="KW-0808">Transferase</keyword>
<dbReference type="InterPro" id="IPR050481">
    <property type="entry name" value="UDP-glycosyltransf_plant"/>
</dbReference>
<dbReference type="GO" id="GO:0035251">
    <property type="term" value="F:UDP-glucosyltransferase activity"/>
    <property type="evidence" value="ECO:0007669"/>
    <property type="project" value="InterPro"/>
</dbReference>
<dbReference type="PANTHER" id="PTHR48049:SF84">
    <property type="entry name" value="UDP-GLYCOSYLTRANSFERASE 79A6"/>
    <property type="match status" value="1"/>
</dbReference>
<dbReference type="OMA" id="ARINFMM"/>
<dbReference type="PANTHER" id="PTHR48049">
    <property type="entry name" value="GLYCOSYLTRANSFERASE"/>
    <property type="match status" value="1"/>
</dbReference>
<protein>
    <recommendedName>
        <fullName evidence="5">UDP-glycosyltransferases domain-containing protein</fullName>
    </recommendedName>
</protein>
<sequence>MKPDVASLLSRLAPNFIVFDFAMPWIPTVAHPLGVRSLLSPSSSAVFHRLPHGPIRAIAAGDDRPSLTHQEPHETPSRIPAASSIAAAGGVSQPYQAQDSRTSSSPLAGQPCVFDRVMSCVAECSAIIAKTCEEIERPYIDYVEAEHNKPMLLAGPVVPEPPSGQLEKRWAQWLAKFEEGSVVYCSFGSETFLTEEAIRELLLGLEMAKLPFFVVLNDPEGEEAMRKKLPEGLEDRVRDRGVIHQGWVQQQLILGHSNVGCYVNHGGFSSVVEGLVAGCQLVMVPQRGDQYLNSALFAGDLGIGLEVERQETTGDLTRDAVCEAVTKVMKKGEKKDEGEEKMSMEENHRKWREFFVDKGVEERFTGQFIQKLKSLAFT</sequence>
<dbReference type="InterPro" id="IPR002213">
    <property type="entry name" value="UDP_glucos_trans"/>
</dbReference>
<keyword evidence="4" id="KW-1185">Reference proteome</keyword>
<dbReference type="Pfam" id="PF00201">
    <property type="entry name" value="UDPGT"/>
    <property type="match status" value="1"/>
</dbReference>
<evidence type="ECO:0000256" key="1">
    <source>
        <dbReference type="ARBA" id="ARBA00009995"/>
    </source>
</evidence>
<dbReference type="FunFam" id="3.40.50.2000:FF:000037">
    <property type="entry name" value="Glycosyltransferase"/>
    <property type="match status" value="1"/>
</dbReference>
<dbReference type="EMBL" id="CM007381">
    <property type="protein sequence ID" value="ONK81346.1"/>
    <property type="molecule type" value="Genomic_DNA"/>
</dbReference>
<dbReference type="OrthoDB" id="5835829at2759"/>
<dbReference type="Gene3D" id="3.40.50.2000">
    <property type="entry name" value="Glycogen Phosphorylase B"/>
    <property type="match status" value="2"/>
</dbReference>
<evidence type="ECO:0000313" key="3">
    <source>
        <dbReference type="EMBL" id="ONK81346.1"/>
    </source>
</evidence>
<proteinExistence type="inferred from homology"/>
<dbReference type="CDD" id="cd03784">
    <property type="entry name" value="GT1_Gtf-like"/>
    <property type="match status" value="1"/>
</dbReference>
<organism evidence="3 4">
    <name type="scientific">Asparagus officinalis</name>
    <name type="common">Garden asparagus</name>
    <dbReference type="NCBI Taxonomy" id="4686"/>
    <lineage>
        <taxon>Eukaryota</taxon>
        <taxon>Viridiplantae</taxon>
        <taxon>Streptophyta</taxon>
        <taxon>Embryophyta</taxon>
        <taxon>Tracheophyta</taxon>
        <taxon>Spermatophyta</taxon>
        <taxon>Magnoliopsida</taxon>
        <taxon>Liliopsida</taxon>
        <taxon>Asparagales</taxon>
        <taxon>Asparagaceae</taxon>
        <taxon>Asparagoideae</taxon>
        <taxon>Asparagus</taxon>
    </lineage>
</organism>
<comment type="similarity">
    <text evidence="1">Belongs to the UDP-glycosyltransferase family.</text>
</comment>
<dbReference type="Proteomes" id="UP000243459">
    <property type="component" value="Chromosome 1"/>
</dbReference>
<reference evidence="4" key="1">
    <citation type="journal article" date="2017" name="Nat. Commun.">
        <title>The asparagus genome sheds light on the origin and evolution of a young Y chromosome.</title>
        <authorList>
            <person name="Harkess A."/>
            <person name="Zhou J."/>
            <person name="Xu C."/>
            <person name="Bowers J.E."/>
            <person name="Van der Hulst R."/>
            <person name="Ayyampalayam S."/>
            <person name="Mercati F."/>
            <person name="Riccardi P."/>
            <person name="McKain M.R."/>
            <person name="Kakrana A."/>
            <person name="Tang H."/>
            <person name="Ray J."/>
            <person name="Groenendijk J."/>
            <person name="Arikit S."/>
            <person name="Mathioni S.M."/>
            <person name="Nakano M."/>
            <person name="Shan H."/>
            <person name="Telgmann-Rauber A."/>
            <person name="Kanno A."/>
            <person name="Yue Z."/>
            <person name="Chen H."/>
            <person name="Li W."/>
            <person name="Chen Y."/>
            <person name="Xu X."/>
            <person name="Zhang Y."/>
            <person name="Luo S."/>
            <person name="Chen H."/>
            <person name="Gao J."/>
            <person name="Mao Z."/>
            <person name="Pires J.C."/>
            <person name="Luo M."/>
            <person name="Kudrna D."/>
            <person name="Wing R.A."/>
            <person name="Meyers B.C."/>
            <person name="Yi K."/>
            <person name="Kong H."/>
            <person name="Lavrijsen P."/>
            <person name="Sunseri F."/>
            <person name="Falavigna A."/>
            <person name="Ye Y."/>
            <person name="Leebens-Mack J.H."/>
            <person name="Chen G."/>
        </authorList>
    </citation>
    <scope>NUCLEOTIDE SEQUENCE [LARGE SCALE GENOMIC DNA]</scope>
    <source>
        <strain evidence="4">cv. DH0086</strain>
    </source>
</reference>
<evidence type="ECO:0000313" key="4">
    <source>
        <dbReference type="Proteomes" id="UP000243459"/>
    </source>
</evidence>